<dbReference type="Gene3D" id="1.10.3130.10">
    <property type="entry name" value="serine acetyltransferase, domain 1"/>
    <property type="match status" value="1"/>
</dbReference>
<name>A0A1T1H917_OCELI</name>
<dbReference type="NCBIfam" id="NF041874">
    <property type="entry name" value="EPS_EpsC"/>
    <property type="match status" value="1"/>
</dbReference>
<dbReference type="STRING" id="966.BTA35_0214660"/>
<evidence type="ECO:0000256" key="1">
    <source>
        <dbReference type="ARBA" id="ARBA00004876"/>
    </source>
</evidence>
<dbReference type="EMBL" id="MTSD02000008">
    <property type="protein sequence ID" value="OOV86217.1"/>
    <property type="molecule type" value="Genomic_DNA"/>
</dbReference>
<keyword evidence="13" id="KW-1185">Reference proteome</keyword>
<evidence type="ECO:0000256" key="6">
    <source>
        <dbReference type="ARBA" id="ARBA00022679"/>
    </source>
</evidence>
<dbReference type="NCBIfam" id="NF008349">
    <property type="entry name" value="PRK11132.1"/>
    <property type="match status" value="1"/>
</dbReference>
<dbReference type="Pfam" id="PF06426">
    <property type="entry name" value="SATase_N"/>
    <property type="match status" value="1"/>
</dbReference>
<accession>A0A1T1H917</accession>
<evidence type="ECO:0000313" key="12">
    <source>
        <dbReference type="EMBL" id="OOV86217.1"/>
    </source>
</evidence>
<keyword evidence="9" id="KW-0012">Acyltransferase</keyword>
<dbReference type="NCBIfam" id="TIGR01172">
    <property type="entry name" value="cysE"/>
    <property type="match status" value="1"/>
</dbReference>
<feature type="domain" description="Serine acetyltransferase N-terminal" evidence="11">
    <location>
        <begin position="11"/>
        <end position="115"/>
    </location>
</feature>
<comment type="similarity">
    <text evidence="2">Belongs to the transferase hexapeptide repeat family.</text>
</comment>
<dbReference type="EC" id="2.3.1.30" evidence="3"/>
<dbReference type="PANTHER" id="PTHR42811">
    <property type="entry name" value="SERINE ACETYLTRANSFERASE"/>
    <property type="match status" value="1"/>
</dbReference>
<proteinExistence type="inferred from homology"/>
<protein>
    <recommendedName>
        <fullName evidence="4">Serine acetyltransferase</fullName>
        <ecNumber evidence="3">2.3.1.30</ecNumber>
    </recommendedName>
</protein>
<comment type="catalytic activity">
    <reaction evidence="10">
        <text>L-serine + acetyl-CoA = O-acetyl-L-serine + CoA</text>
        <dbReference type="Rhea" id="RHEA:24560"/>
        <dbReference type="ChEBI" id="CHEBI:33384"/>
        <dbReference type="ChEBI" id="CHEBI:57287"/>
        <dbReference type="ChEBI" id="CHEBI:57288"/>
        <dbReference type="ChEBI" id="CHEBI:58340"/>
        <dbReference type="EC" id="2.3.1.30"/>
    </reaction>
</comment>
<dbReference type="Proteomes" id="UP000190064">
    <property type="component" value="Unassembled WGS sequence"/>
</dbReference>
<dbReference type="InterPro" id="IPR005881">
    <property type="entry name" value="Ser_O-AcTrfase"/>
</dbReference>
<evidence type="ECO:0000256" key="2">
    <source>
        <dbReference type="ARBA" id="ARBA00007274"/>
    </source>
</evidence>
<dbReference type="SMART" id="SM00971">
    <property type="entry name" value="SATase_N"/>
    <property type="match status" value="1"/>
</dbReference>
<evidence type="ECO:0000256" key="7">
    <source>
        <dbReference type="ARBA" id="ARBA00022737"/>
    </source>
</evidence>
<evidence type="ECO:0000256" key="10">
    <source>
        <dbReference type="ARBA" id="ARBA00049486"/>
    </source>
</evidence>
<dbReference type="AlphaFoldDB" id="A0A1T1H917"/>
<comment type="pathway">
    <text evidence="1">Amino-acid biosynthesis; L-cysteine biosynthesis; L-cysteine from L-serine: step 1/2.</text>
</comment>
<evidence type="ECO:0000313" key="13">
    <source>
        <dbReference type="Proteomes" id="UP000190064"/>
    </source>
</evidence>
<comment type="caution">
    <text evidence="12">The sequence shown here is derived from an EMBL/GenBank/DDBJ whole genome shotgun (WGS) entry which is preliminary data.</text>
</comment>
<dbReference type="Gene3D" id="2.160.10.10">
    <property type="entry name" value="Hexapeptide repeat proteins"/>
    <property type="match status" value="1"/>
</dbReference>
<keyword evidence="6" id="KW-0808">Transferase</keyword>
<evidence type="ECO:0000256" key="3">
    <source>
        <dbReference type="ARBA" id="ARBA00013266"/>
    </source>
</evidence>
<dbReference type="CDD" id="cd03354">
    <property type="entry name" value="LbH_SAT"/>
    <property type="match status" value="1"/>
</dbReference>
<reference evidence="12" key="1">
    <citation type="submission" date="2017-02" db="EMBL/GenBank/DDBJ databases">
        <title>Draft Genome Sequence of the Salt Water Bacterium Oceanospirillum linum ATCC 11336.</title>
        <authorList>
            <person name="Trachtenberg A.M."/>
            <person name="Carney J.G."/>
            <person name="Linnane J.D."/>
            <person name="Rheaume B.A."/>
            <person name="Pitts N.L."/>
            <person name="Mykles D.L."/>
            <person name="Maclea K.S."/>
        </authorList>
    </citation>
    <scope>NUCLEOTIDE SEQUENCE [LARGE SCALE GENOMIC DNA]</scope>
    <source>
        <strain evidence="12">ATCC 11336</strain>
    </source>
</reference>
<gene>
    <name evidence="12" type="ORF">BTA35_0214660</name>
</gene>
<keyword evidence="8" id="KW-0198">Cysteine biosynthesis</keyword>
<evidence type="ECO:0000256" key="4">
    <source>
        <dbReference type="ARBA" id="ARBA00018522"/>
    </source>
</evidence>
<dbReference type="InterPro" id="IPR018357">
    <property type="entry name" value="Hexapep_transf_CS"/>
</dbReference>
<keyword evidence="5" id="KW-0028">Amino-acid biosynthesis</keyword>
<dbReference type="InterPro" id="IPR011004">
    <property type="entry name" value="Trimer_LpxA-like_sf"/>
</dbReference>
<keyword evidence="7" id="KW-0677">Repeat</keyword>
<evidence type="ECO:0000256" key="9">
    <source>
        <dbReference type="ARBA" id="ARBA00023315"/>
    </source>
</evidence>
<dbReference type="InterPro" id="IPR053376">
    <property type="entry name" value="Serine_acetyltransferase"/>
</dbReference>
<dbReference type="SUPFAM" id="SSF51161">
    <property type="entry name" value="Trimeric LpxA-like enzymes"/>
    <property type="match status" value="1"/>
</dbReference>
<dbReference type="FunFam" id="2.160.10.10:FF:000002">
    <property type="entry name" value="Serine acetyltransferase"/>
    <property type="match status" value="1"/>
</dbReference>
<dbReference type="PROSITE" id="PS00101">
    <property type="entry name" value="HEXAPEP_TRANSFERASES"/>
    <property type="match status" value="1"/>
</dbReference>
<dbReference type="InterPro" id="IPR010493">
    <property type="entry name" value="Ser_AcTrfase_N"/>
</dbReference>
<dbReference type="UniPathway" id="UPA00136">
    <property type="reaction ID" value="UER00199"/>
</dbReference>
<evidence type="ECO:0000259" key="11">
    <source>
        <dbReference type="SMART" id="SM00971"/>
    </source>
</evidence>
<dbReference type="GO" id="GO:0005737">
    <property type="term" value="C:cytoplasm"/>
    <property type="evidence" value="ECO:0007669"/>
    <property type="project" value="InterPro"/>
</dbReference>
<dbReference type="InterPro" id="IPR042122">
    <property type="entry name" value="Ser_AcTrfase_N_sf"/>
</dbReference>
<dbReference type="InterPro" id="IPR045304">
    <property type="entry name" value="LbH_SAT"/>
</dbReference>
<dbReference type="GO" id="GO:0006535">
    <property type="term" value="P:cysteine biosynthetic process from serine"/>
    <property type="evidence" value="ECO:0007669"/>
    <property type="project" value="InterPro"/>
</dbReference>
<sequence>MAPVQLDSQALWREIQEEARLEAEREPFLASYFHSTIIGHNDLAGALSYLLAMKLGDDVLSAVSVRELIEEAFESECQIIRSTCQDIVAVRERDPAITQLSTVLLYLKGFHALQAYRVAHCMWCHGRRSMALYLQSRISQVFQVDIHPAAKIGRGVMFDHATGIVIGETCVIEDDVSILQNVTLGGTGKDCGDRHPKIREGVLIAAGAKIFGNIEIGAGAKVGGGSVVLEDVPPHTTVVGVPAKIVGSSGCEKPALDMNQQISNSE</sequence>
<dbReference type="RefSeq" id="WP_078320565.1">
    <property type="nucleotide sequence ID" value="NZ_FXTS01000009.1"/>
</dbReference>
<evidence type="ECO:0000256" key="8">
    <source>
        <dbReference type="ARBA" id="ARBA00023192"/>
    </source>
</evidence>
<organism evidence="12 13">
    <name type="scientific">Oceanospirillum linum</name>
    <dbReference type="NCBI Taxonomy" id="966"/>
    <lineage>
        <taxon>Bacteria</taxon>
        <taxon>Pseudomonadati</taxon>
        <taxon>Pseudomonadota</taxon>
        <taxon>Gammaproteobacteria</taxon>
        <taxon>Oceanospirillales</taxon>
        <taxon>Oceanospirillaceae</taxon>
        <taxon>Oceanospirillum</taxon>
    </lineage>
</organism>
<dbReference type="GO" id="GO:0009001">
    <property type="term" value="F:serine O-acetyltransferase activity"/>
    <property type="evidence" value="ECO:0007669"/>
    <property type="project" value="UniProtKB-EC"/>
</dbReference>
<evidence type="ECO:0000256" key="5">
    <source>
        <dbReference type="ARBA" id="ARBA00022605"/>
    </source>
</evidence>